<dbReference type="Proteomes" id="UP000286235">
    <property type="component" value="Unassembled WGS sequence"/>
</dbReference>
<sequence>MAKKFYRWNAARHGMDAILVFDRSIFYGYDSKSFLNTKLNLQRPVVNHFVLRQFFSYGHFMKKGNLDRSVGVFAFPNGSPRRSGPAGKRPVRTNGLRARFQSVRLYYAGIAPLHPARCRAAGSSRRGEPDHFRILAVLADQPPEAIWPIRPGLADPRRFRLRAWRMDKQWGRKQMPPSPHSRRCPRERQHARVPHGFHFSYVRIAF</sequence>
<keyword evidence="3" id="KW-1185">Reference proteome</keyword>
<accession>A0A420VJ39</accession>
<feature type="region of interest" description="Disordered" evidence="1">
    <location>
        <begin position="170"/>
        <end position="189"/>
    </location>
</feature>
<organism evidence="2 3">
    <name type="scientific">Caldibacillus debilis GB1</name>
    <dbReference type="NCBI Taxonomy" id="1339248"/>
    <lineage>
        <taxon>Bacteria</taxon>
        <taxon>Bacillati</taxon>
        <taxon>Bacillota</taxon>
        <taxon>Bacilli</taxon>
        <taxon>Bacillales</taxon>
        <taxon>Bacillaceae</taxon>
        <taxon>Caldibacillus</taxon>
    </lineage>
</organism>
<name>A0A420VJ39_9BACI</name>
<dbReference type="AlphaFoldDB" id="A0A420VJ39"/>
<reference evidence="2 3" key="1">
    <citation type="submission" date="2013-12" db="EMBL/GenBank/DDBJ databases">
        <title>Genome and proteome characterization of Caldibacillus debilis GB1 derived from a cellulolytic aero-tolerant co-culture.</title>
        <authorList>
            <person name="Wushke S.T."/>
            <person name="Zhang X."/>
            <person name="Fristensky B."/>
            <person name="Wilkins J.A."/>
            <person name="Levin D.B."/>
            <person name="Sparling R."/>
        </authorList>
    </citation>
    <scope>NUCLEOTIDE SEQUENCE [LARGE SCALE GENOMIC DNA]</scope>
    <source>
        <strain evidence="2 3">GB1</strain>
    </source>
</reference>
<protein>
    <submittedName>
        <fullName evidence="2">Uncharacterized protein</fullName>
    </submittedName>
</protein>
<evidence type="ECO:0000313" key="2">
    <source>
        <dbReference type="EMBL" id="RKO63691.1"/>
    </source>
</evidence>
<evidence type="ECO:0000313" key="3">
    <source>
        <dbReference type="Proteomes" id="UP000286235"/>
    </source>
</evidence>
<dbReference type="EMBL" id="AZRV01000004">
    <property type="protein sequence ID" value="RKO63691.1"/>
    <property type="molecule type" value="Genomic_DNA"/>
</dbReference>
<proteinExistence type="predicted"/>
<evidence type="ECO:0000256" key="1">
    <source>
        <dbReference type="SAM" id="MobiDB-lite"/>
    </source>
</evidence>
<gene>
    <name evidence="2" type="ORF">Cdeb_02637</name>
</gene>
<comment type="caution">
    <text evidence="2">The sequence shown here is derived from an EMBL/GenBank/DDBJ whole genome shotgun (WGS) entry which is preliminary data.</text>
</comment>